<feature type="region of interest" description="Disordered" evidence="1">
    <location>
        <begin position="209"/>
        <end position="244"/>
    </location>
</feature>
<feature type="transmembrane region" description="Helical" evidence="2">
    <location>
        <begin position="70"/>
        <end position="90"/>
    </location>
</feature>
<evidence type="ECO:0000256" key="1">
    <source>
        <dbReference type="SAM" id="MobiDB-lite"/>
    </source>
</evidence>
<gene>
    <name evidence="3" type="ORF">PHET_02570</name>
</gene>
<evidence type="ECO:0000313" key="3">
    <source>
        <dbReference type="EMBL" id="KAF5404040.1"/>
    </source>
</evidence>
<reference evidence="3" key="1">
    <citation type="submission" date="2019-05" db="EMBL/GenBank/DDBJ databases">
        <title>Annotation for the trematode Paragonimus heterotremus.</title>
        <authorList>
            <person name="Choi Y.-J."/>
        </authorList>
    </citation>
    <scope>NUCLEOTIDE SEQUENCE</scope>
    <source>
        <strain evidence="3">LC</strain>
    </source>
</reference>
<evidence type="ECO:0000313" key="4">
    <source>
        <dbReference type="Proteomes" id="UP000748531"/>
    </source>
</evidence>
<protein>
    <submittedName>
        <fullName evidence="3">Uncharacterized protein</fullName>
    </submittedName>
</protein>
<dbReference type="AlphaFoldDB" id="A0A8J4SSA5"/>
<feature type="transmembrane region" description="Helical" evidence="2">
    <location>
        <begin position="45"/>
        <end position="64"/>
    </location>
</feature>
<dbReference type="EMBL" id="LUCH01000918">
    <property type="protein sequence ID" value="KAF5404040.1"/>
    <property type="molecule type" value="Genomic_DNA"/>
</dbReference>
<name>A0A8J4SSA5_9TREM</name>
<keyword evidence="2" id="KW-0812">Transmembrane</keyword>
<feature type="transmembrane region" description="Helical" evidence="2">
    <location>
        <begin position="150"/>
        <end position="177"/>
    </location>
</feature>
<feature type="transmembrane region" description="Helical" evidence="2">
    <location>
        <begin position="14"/>
        <end position="33"/>
    </location>
</feature>
<comment type="caution">
    <text evidence="3">The sequence shown here is derived from an EMBL/GenBank/DDBJ whole genome shotgun (WGS) entry which is preliminary data.</text>
</comment>
<keyword evidence="4" id="KW-1185">Reference proteome</keyword>
<evidence type="ECO:0000256" key="2">
    <source>
        <dbReference type="SAM" id="Phobius"/>
    </source>
</evidence>
<dbReference type="Proteomes" id="UP000748531">
    <property type="component" value="Unassembled WGS sequence"/>
</dbReference>
<sequence length="244" mass="27407">MTYLILCVNFVPSLYWVFQRVLSLLFSIVLIPYKFAWFIYTCSTNAVYVCMVIFWVSGGFASTFEQQLKHSIPGCMILLDLCFTGVPLFFCHAIYVILVYFIYLAVVTVGMLLSYTFGLSDKTSVGPSNPTVWIGGFPLFPNGYSDFSNVYRIVTTIFSTMALAVMVHCILLTVVITRNFFASLFHRSTGLWIRDDLLSDGTEVMYRSQTTSTDASTSRTMPGLEKSPSYGDNAGYDDTSDVKQ</sequence>
<proteinExistence type="predicted"/>
<organism evidence="3 4">
    <name type="scientific">Paragonimus heterotremus</name>
    <dbReference type="NCBI Taxonomy" id="100268"/>
    <lineage>
        <taxon>Eukaryota</taxon>
        <taxon>Metazoa</taxon>
        <taxon>Spiralia</taxon>
        <taxon>Lophotrochozoa</taxon>
        <taxon>Platyhelminthes</taxon>
        <taxon>Trematoda</taxon>
        <taxon>Digenea</taxon>
        <taxon>Plagiorchiida</taxon>
        <taxon>Troglotremata</taxon>
        <taxon>Troglotrematidae</taxon>
        <taxon>Paragonimus</taxon>
    </lineage>
</organism>
<accession>A0A8J4SSA5</accession>
<keyword evidence="2" id="KW-1133">Transmembrane helix</keyword>
<keyword evidence="2" id="KW-0472">Membrane</keyword>
<dbReference type="OrthoDB" id="419711at2759"/>
<feature type="transmembrane region" description="Helical" evidence="2">
    <location>
        <begin position="97"/>
        <end position="117"/>
    </location>
</feature>
<feature type="compositionally biased region" description="Polar residues" evidence="1">
    <location>
        <begin position="209"/>
        <end position="220"/>
    </location>
</feature>